<sequence length="173" mass="19436">MEGFRRRLSILVGTLLILAGCVVKLYPSVCSLYRDCIAGEAIEKYRQDISRISEQEKKQSQKEAEEYNRILADEALHLGKAENRQDKAEYKDLLASTEAMAYLEIPSIELRLPVYHGTDEETLKKGAGHMEGTSLPTGGRNVHCVISGHTGVPRSRTVYTSGRTERRRQILSL</sequence>
<protein>
    <submittedName>
        <fullName evidence="2">Sortase family protein</fullName>
    </submittedName>
</protein>
<keyword evidence="1" id="KW-0378">Hydrolase</keyword>
<evidence type="ECO:0000256" key="1">
    <source>
        <dbReference type="ARBA" id="ARBA00022801"/>
    </source>
</evidence>
<name>A0A6N2RI99_9FIRM</name>
<dbReference type="EMBL" id="CACRST010000008">
    <property type="protein sequence ID" value="VYS80586.1"/>
    <property type="molecule type" value="Genomic_DNA"/>
</dbReference>
<reference evidence="2" key="1">
    <citation type="submission" date="2019-11" db="EMBL/GenBank/DDBJ databases">
        <authorList>
            <person name="Feng L."/>
        </authorList>
    </citation>
    <scope>NUCLEOTIDE SEQUENCE</scope>
    <source>
        <strain evidence="2">BgluceraseaLFYP119</strain>
    </source>
</reference>
<evidence type="ECO:0000313" key="2">
    <source>
        <dbReference type="EMBL" id="VYS80586.1"/>
    </source>
</evidence>
<dbReference type="Gene3D" id="2.40.260.10">
    <property type="entry name" value="Sortase"/>
    <property type="match status" value="1"/>
</dbReference>
<dbReference type="NCBIfam" id="TIGR01076">
    <property type="entry name" value="sortase_fam"/>
    <property type="match status" value="1"/>
</dbReference>
<dbReference type="InterPro" id="IPR023365">
    <property type="entry name" value="Sortase_dom-sf"/>
</dbReference>
<dbReference type="SUPFAM" id="SSF63817">
    <property type="entry name" value="Sortase"/>
    <property type="match status" value="1"/>
</dbReference>
<dbReference type="InterPro" id="IPR005754">
    <property type="entry name" value="Sortase"/>
</dbReference>
<dbReference type="Pfam" id="PF04203">
    <property type="entry name" value="Sortase"/>
    <property type="match status" value="1"/>
</dbReference>
<gene>
    <name evidence="2" type="ORF">BGLFYP119_00654</name>
</gene>
<dbReference type="PROSITE" id="PS51257">
    <property type="entry name" value="PROKAR_LIPOPROTEIN"/>
    <property type="match status" value="1"/>
</dbReference>
<dbReference type="GO" id="GO:0016787">
    <property type="term" value="F:hydrolase activity"/>
    <property type="evidence" value="ECO:0007669"/>
    <property type="project" value="UniProtKB-KW"/>
</dbReference>
<dbReference type="AlphaFoldDB" id="A0A6N2RI99"/>
<accession>A0A6N2RI99</accession>
<organism evidence="2">
    <name type="scientific">Blautia glucerasea</name>
    <dbReference type="NCBI Taxonomy" id="536633"/>
    <lineage>
        <taxon>Bacteria</taxon>
        <taxon>Bacillati</taxon>
        <taxon>Bacillota</taxon>
        <taxon>Clostridia</taxon>
        <taxon>Lachnospirales</taxon>
        <taxon>Lachnospiraceae</taxon>
        <taxon>Blautia</taxon>
    </lineage>
</organism>
<proteinExistence type="predicted"/>